<dbReference type="GO" id="GO:0016020">
    <property type="term" value="C:membrane"/>
    <property type="evidence" value="ECO:0007669"/>
    <property type="project" value="TreeGrafter"/>
</dbReference>
<dbReference type="EMBL" id="CP029343">
    <property type="protein sequence ID" value="AWL06797.1"/>
    <property type="molecule type" value="Genomic_DNA"/>
</dbReference>
<dbReference type="PRINTS" id="PR00412">
    <property type="entry name" value="EPOXHYDRLASE"/>
</dbReference>
<feature type="chain" id="PRO_5015670244" evidence="2">
    <location>
        <begin position="31"/>
        <end position="309"/>
    </location>
</feature>
<dbReference type="Pfam" id="PF12697">
    <property type="entry name" value="Abhydrolase_6"/>
    <property type="match status" value="1"/>
</dbReference>
<dbReference type="Proteomes" id="UP000245820">
    <property type="component" value="Chromosome"/>
</dbReference>
<dbReference type="InterPro" id="IPR000073">
    <property type="entry name" value="AB_hydrolase_1"/>
</dbReference>
<dbReference type="PANTHER" id="PTHR43798">
    <property type="entry name" value="MONOACYLGLYCEROL LIPASE"/>
    <property type="match status" value="1"/>
</dbReference>
<dbReference type="InterPro" id="IPR029058">
    <property type="entry name" value="AB_hydrolase_fold"/>
</dbReference>
<dbReference type="PANTHER" id="PTHR43798:SF31">
    <property type="entry name" value="AB HYDROLASE SUPERFAMILY PROTEIN YCLE"/>
    <property type="match status" value="1"/>
</dbReference>
<gene>
    <name evidence="4" type="ORF">DIR46_21725</name>
</gene>
<dbReference type="GO" id="GO:0016787">
    <property type="term" value="F:hydrolase activity"/>
    <property type="evidence" value="ECO:0007669"/>
    <property type="project" value="UniProtKB-KW"/>
</dbReference>
<feature type="signal peptide" evidence="2">
    <location>
        <begin position="1"/>
        <end position="30"/>
    </location>
</feature>
<reference evidence="4 5" key="1">
    <citation type="submission" date="2018-05" db="EMBL/GenBank/DDBJ databases">
        <title>Complete genome sequence of Massilia oculi sp. nov. CCUG 43427T (=DSM 26321T), the type strain of M. oculi, and comparison with genome sequences of other Massilia strains.</title>
        <authorList>
            <person name="Zhu B."/>
        </authorList>
    </citation>
    <scope>NUCLEOTIDE SEQUENCE [LARGE SCALE GENOMIC DNA]</scope>
    <source>
        <strain evidence="4 5">CCUG 43427</strain>
    </source>
</reference>
<evidence type="ECO:0000313" key="5">
    <source>
        <dbReference type="Proteomes" id="UP000245820"/>
    </source>
</evidence>
<sequence length="309" mass="32779">MNLNHPFARARARIFLLAAILFAACSLAQAATRHGTVTAPDGVTLAVQESGNPDGPAILFIHGLLGSHLNWDAQRASPALQGYRLISYDLRGHGLSGKPGGPAAYREGRRWADDLAAVIAATKAHKPVLVGWSLGAAVISNYLAAYGDAAIGGAVYVNGVVELTDARQIVAHPDVYRDLNASDLGTRLDAQRAFLALCFHTRPGQGDFERLLGAAAMASWDMQAAVHSMDVSLRGLAAARVPVLLLYGARDALVHAAPTMARARQLNARIEQAVYAESGHAPFVEEPERFARDLARFVQGGPRQVAPGS</sequence>
<protein>
    <submittedName>
        <fullName evidence="4">Alpha/beta hydrolase</fullName>
    </submittedName>
</protein>
<dbReference type="RefSeq" id="WP_109347101.1">
    <property type="nucleotide sequence ID" value="NZ_CP029343.1"/>
</dbReference>
<name>A0A2S2DN95_9BURK</name>
<evidence type="ECO:0000259" key="3">
    <source>
        <dbReference type="Pfam" id="PF12697"/>
    </source>
</evidence>
<proteinExistence type="predicted"/>
<feature type="domain" description="AB hydrolase-1" evidence="3">
    <location>
        <begin position="58"/>
        <end position="292"/>
    </location>
</feature>
<dbReference type="Gene3D" id="3.40.50.1820">
    <property type="entry name" value="alpha/beta hydrolase"/>
    <property type="match status" value="1"/>
</dbReference>
<evidence type="ECO:0000256" key="1">
    <source>
        <dbReference type="ARBA" id="ARBA00022801"/>
    </source>
</evidence>
<dbReference type="InterPro" id="IPR000639">
    <property type="entry name" value="Epox_hydrolase-like"/>
</dbReference>
<dbReference type="SUPFAM" id="SSF53474">
    <property type="entry name" value="alpha/beta-Hydrolases"/>
    <property type="match status" value="1"/>
</dbReference>
<dbReference type="OrthoDB" id="9780765at2"/>
<evidence type="ECO:0000256" key="2">
    <source>
        <dbReference type="SAM" id="SignalP"/>
    </source>
</evidence>
<accession>A0A2S2DN95</accession>
<dbReference type="AlphaFoldDB" id="A0A2S2DN95"/>
<dbReference type="KEGG" id="mtim:DIR46_21725"/>
<keyword evidence="5" id="KW-1185">Reference proteome</keyword>
<dbReference type="InterPro" id="IPR050266">
    <property type="entry name" value="AB_hydrolase_sf"/>
</dbReference>
<organism evidence="4 5">
    <name type="scientific">Massilia oculi</name>
    <dbReference type="NCBI Taxonomy" id="945844"/>
    <lineage>
        <taxon>Bacteria</taxon>
        <taxon>Pseudomonadati</taxon>
        <taxon>Pseudomonadota</taxon>
        <taxon>Betaproteobacteria</taxon>
        <taxon>Burkholderiales</taxon>
        <taxon>Oxalobacteraceae</taxon>
        <taxon>Telluria group</taxon>
        <taxon>Massilia</taxon>
    </lineage>
</organism>
<evidence type="ECO:0000313" key="4">
    <source>
        <dbReference type="EMBL" id="AWL06797.1"/>
    </source>
</evidence>
<keyword evidence="1 4" id="KW-0378">Hydrolase</keyword>
<keyword evidence="2" id="KW-0732">Signal</keyword>